<dbReference type="Proteomes" id="UP000305729">
    <property type="component" value="Chromosome 2"/>
</dbReference>
<gene>
    <name evidence="1" type="ORF">CWC22_021910</name>
</gene>
<proteinExistence type="predicted"/>
<name>A0A5S3UPP1_9GAMM</name>
<dbReference type="RefSeq" id="WP_138539777.1">
    <property type="nucleotide sequence ID" value="NZ_CP045430.1"/>
</dbReference>
<evidence type="ECO:0000313" key="2">
    <source>
        <dbReference type="Proteomes" id="UP000305729"/>
    </source>
</evidence>
<protein>
    <submittedName>
        <fullName evidence="1">Uncharacterized protein</fullName>
    </submittedName>
</protein>
<dbReference type="AlphaFoldDB" id="A0A5S3UPP1"/>
<reference evidence="1 2" key="1">
    <citation type="submission" date="2019-10" db="EMBL/GenBank/DDBJ databases">
        <title>Pseudoalteromonas rubra S4059.</title>
        <authorList>
            <person name="Paulsen S."/>
            <person name="Wang X."/>
        </authorList>
    </citation>
    <scope>NUCLEOTIDE SEQUENCE [LARGE SCALE GENOMIC DNA]</scope>
    <source>
        <strain evidence="1 2">S4059</strain>
    </source>
</reference>
<evidence type="ECO:0000313" key="1">
    <source>
        <dbReference type="EMBL" id="QPB85667.1"/>
    </source>
</evidence>
<accession>A0A5S3UPP1</accession>
<dbReference type="EMBL" id="CP045430">
    <property type="protein sequence ID" value="QPB85667.1"/>
    <property type="molecule type" value="Genomic_DNA"/>
</dbReference>
<sequence length="137" mass="15657">MTPMKSYLMLCILVFSSLAQASDEKEQYKRTVFEELLKNPENYHDNSISIRGVYLFGLDFSTLFPDYEKYEKDDFENSISLVLPDDSNLETAYQLSELHGKCVEVTGVFDAAFRGYGGFNKGTLMKVFSIEPCTKQN</sequence>
<organism evidence="1 2">
    <name type="scientific">Pseudoalteromonas rubra</name>
    <dbReference type="NCBI Taxonomy" id="43658"/>
    <lineage>
        <taxon>Bacteria</taxon>
        <taxon>Pseudomonadati</taxon>
        <taxon>Pseudomonadota</taxon>
        <taxon>Gammaproteobacteria</taxon>
        <taxon>Alteromonadales</taxon>
        <taxon>Pseudoalteromonadaceae</taxon>
        <taxon>Pseudoalteromonas</taxon>
    </lineage>
</organism>